<sequence length="268" mass="28859">MVPAADRPVSRSDGVSTCVSRSARTEPAMALPTPTRSGEPLWLEPYPDALLGELPDAAPGPQARYESRESVSLAFVSALQHLPPRQRAALLLRDVLGFHGTETAAMLDCSLDAANNLLRRARATIACHLPPGGRDHAPLPGSAREQEITGRFADAFERGDVAAIVDLLTDDAWLTMPPLPLEYQGRDTVGHLLSAVSFRNGPQRTRLIPTRANGQPAFGRYSRDPHSPISHAHGLIVLTLAGNRISAITGFHDNSVLARFGLPRTLPE</sequence>
<reference evidence="8 9" key="1">
    <citation type="submission" date="2018-11" db="EMBL/GenBank/DDBJ databases">
        <title>Trebonia kvetii gen.nov., sp.nov., a novel acidophilic actinobacterium, and proposal of the new actinobacterial family Treboniaceae fam. nov.</title>
        <authorList>
            <person name="Rapoport D."/>
            <person name="Sagova-Mareckova M."/>
            <person name="Sedlacek I."/>
            <person name="Provaznik J."/>
            <person name="Kralova S."/>
            <person name="Pavlinic D."/>
            <person name="Benes V."/>
            <person name="Kopecky J."/>
        </authorList>
    </citation>
    <scope>NUCLEOTIDE SEQUENCE [LARGE SCALE GENOMIC DNA]</scope>
    <source>
        <strain evidence="8 9">15Tr583</strain>
    </source>
</reference>
<dbReference type="PANTHER" id="PTHR30173">
    <property type="entry name" value="SIGMA 19 FACTOR"/>
    <property type="match status" value="1"/>
</dbReference>
<dbReference type="GO" id="GO:0016987">
    <property type="term" value="F:sigma factor activity"/>
    <property type="evidence" value="ECO:0007669"/>
    <property type="project" value="UniProtKB-KW"/>
</dbReference>
<organism evidence="8 9">
    <name type="scientific">Trebonia kvetii</name>
    <dbReference type="NCBI Taxonomy" id="2480626"/>
    <lineage>
        <taxon>Bacteria</taxon>
        <taxon>Bacillati</taxon>
        <taxon>Actinomycetota</taxon>
        <taxon>Actinomycetes</taxon>
        <taxon>Streptosporangiales</taxon>
        <taxon>Treboniaceae</taxon>
        <taxon>Trebonia</taxon>
    </lineage>
</organism>
<evidence type="ECO:0000256" key="2">
    <source>
        <dbReference type="ARBA" id="ARBA00023015"/>
    </source>
</evidence>
<name>A0A6P2BUD4_9ACTN</name>
<evidence type="ECO:0000313" key="8">
    <source>
        <dbReference type="EMBL" id="TVZ02654.1"/>
    </source>
</evidence>
<accession>A0A6P2BUD4</accession>
<dbReference type="GO" id="GO:0003899">
    <property type="term" value="F:DNA-directed RNA polymerase activity"/>
    <property type="evidence" value="ECO:0007669"/>
    <property type="project" value="UniProtKB-EC"/>
</dbReference>
<evidence type="ECO:0000313" key="9">
    <source>
        <dbReference type="Proteomes" id="UP000460272"/>
    </source>
</evidence>
<dbReference type="SUPFAM" id="SSF88659">
    <property type="entry name" value="Sigma3 and sigma4 domains of RNA polymerase sigma factors"/>
    <property type="match status" value="1"/>
</dbReference>
<keyword evidence="9" id="KW-1185">Reference proteome</keyword>
<dbReference type="InterPro" id="IPR052704">
    <property type="entry name" value="ECF_Sigma-70_Domain"/>
</dbReference>
<dbReference type="Pfam" id="PF08281">
    <property type="entry name" value="Sigma70_r4_2"/>
    <property type="match status" value="1"/>
</dbReference>
<evidence type="ECO:0000259" key="6">
    <source>
        <dbReference type="Pfam" id="PF08281"/>
    </source>
</evidence>
<dbReference type="GO" id="GO:0003677">
    <property type="term" value="F:DNA binding"/>
    <property type="evidence" value="ECO:0007669"/>
    <property type="project" value="InterPro"/>
</dbReference>
<dbReference type="InterPro" id="IPR036388">
    <property type="entry name" value="WH-like_DNA-bd_sf"/>
</dbReference>
<dbReference type="SUPFAM" id="SSF54427">
    <property type="entry name" value="NTF2-like"/>
    <property type="match status" value="1"/>
</dbReference>
<keyword evidence="8" id="KW-0808">Transferase</keyword>
<dbReference type="InterPro" id="IPR013324">
    <property type="entry name" value="RNA_pol_sigma_r3/r4-like"/>
</dbReference>
<dbReference type="PANTHER" id="PTHR30173:SF36">
    <property type="entry name" value="ECF RNA POLYMERASE SIGMA FACTOR SIGJ"/>
    <property type="match status" value="1"/>
</dbReference>
<feature type="compositionally biased region" description="Polar residues" evidence="5">
    <location>
        <begin position="13"/>
        <end position="22"/>
    </location>
</feature>
<dbReference type="EC" id="2.7.7.6" evidence="8"/>
<evidence type="ECO:0000256" key="4">
    <source>
        <dbReference type="ARBA" id="ARBA00023163"/>
    </source>
</evidence>
<evidence type="ECO:0000256" key="5">
    <source>
        <dbReference type="SAM" id="MobiDB-lite"/>
    </source>
</evidence>
<dbReference type="AlphaFoldDB" id="A0A6P2BUD4"/>
<dbReference type="NCBIfam" id="NF006089">
    <property type="entry name" value="PRK08241.1"/>
    <property type="match status" value="1"/>
</dbReference>
<proteinExistence type="inferred from homology"/>
<dbReference type="InterPro" id="IPR032710">
    <property type="entry name" value="NTF2-like_dom_sf"/>
</dbReference>
<dbReference type="Proteomes" id="UP000460272">
    <property type="component" value="Unassembled WGS sequence"/>
</dbReference>
<protein>
    <submittedName>
        <fullName evidence="8">RNA polymerase subunit sigma-70</fullName>
        <ecNumber evidence="8">2.7.7.6</ecNumber>
    </submittedName>
</protein>
<dbReference type="Gene3D" id="1.10.10.10">
    <property type="entry name" value="Winged helix-like DNA-binding domain superfamily/Winged helix DNA-binding domain"/>
    <property type="match status" value="1"/>
</dbReference>
<keyword evidence="2" id="KW-0805">Transcription regulation</keyword>
<keyword evidence="3" id="KW-0731">Sigma factor</keyword>
<feature type="domain" description="SnoaL-like" evidence="7">
    <location>
        <begin position="151"/>
        <end position="245"/>
    </location>
</feature>
<keyword evidence="8" id="KW-0548">Nucleotidyltransferase</keyword>
<feature type="domain" description="RNA polymerase sigma factor 70 region 4 type 2" evidence="6">
    <location>
        <begin position="74"/>
        <end position="124"/>
    </location>
</feature>
<dbReference type="Gene3D" id="3.10.450.50">
    <property type="match status" value="1"/>
</dbReference>
<comment type="caution">
    <text evidence="8">The sequence shown here is derived from an EMBL/GenBank/DDBJ whole genome shotgun (WGS) entry which is preliminary data.</text>
</comment>
<gene>
    <name evidence="8" type="ORF">EAS64_28205</name>
</gene>
<feature type="region of interest" description="Disordered" evidence="5">
    <location>
        <begin position="1"/>
        <end position="39"/>
    </location>
</feature>
<dbReference type="EMBL" id="RPFW01000005">
    <property type="protein sequence ID" value="TVZ02654.1"/>
    <property type="molecule type" value="Genomic_DNA"/>
</dbReference>
<dbReference type="InterPro" id="IPR013249">
    <property type="entry name" value="RNA_pol_sigma70_r4_t2"/>
</dbReference>
<dbReference type="Pfam" id="PF12680">
    <property type="entry name" value="SnoaL_2"/>
    <property type="match status" value="1"/>
</dbReference>
<evidence type="ECO:0000259" key="7">
    <source>
        <dbReference type="Pfam" id="PF12680"/>
    </source>
</evidence>
<dbReference type="InterPro" id="IPR037401">
    <property type="entry name" value="SnoaL-like"/>
</dbReference>
<evidence type="ECO:0000256" key="3">
    <source>
        <dbReference type="ARBA" id="ARBA00023082"/>
    </source>
</evidence>
<comment type="similarity">
    <text evidence="1">Belongs to the sigma-70 factor family. ECF subfamily.</text>
</comment>
<dbReference type="GO" id="GO:0006352">
    <property type="term" value="P:DNA-templated transcription initiation"/>
    <property type="evidence" value="ECO:0007669"/>
    <property type="project" value="InterPro"/>
</dbReference>
<keyword evidence="4" id="KW-0804">Transcription</keyword>
<evidence type="ECO:0000256" key="1">
    <source>
        <dbReference type="ARBA" id="ARBA00010641"/>
    </source>
</evidence>